<evidence type="ECO:0000259" key="11">
    <source>
        <dbReference type="Pfam" id="PF01068"/>
    </source>
</evidence>
<name>A0A9E7MTU4_9CAUD</name>
<dbReference type="InterPro" id="IPR012310">
    <property type="entry name" value="DNA_ligase_ATP-dep_cent"/>
</dbReference>
<keyword evidence="7" id="KW-0946">Virion</keyword>
<keyword evidence="6" id="KW-0227">DNA damage</keyword>
<proteinExistence type="inferred from homology"/>
<comment type="function">
    <text evidence="10">Very low-fidelity DNA ligase that seals nicks in double-stranded DNA during DNA repair. Together with the viral repair DNA polymerase X, fills the single nucleotide gaps generated by the AP endonuclease. It is not essential for viral replication and recombination. Displays a very low adenylation activity towards DNA with 3'-dideoxy- or 3'-amino-terminated nicks compared to regular nick DNA.</text>
</comment>
<dbReference type="InterPro" id="IPR012340">
    <property type="entry name" value="NA-bd_OB-fold"/>
</dbReference>
<dbReference type="CDD" id="cd07896">
    <property type="entry name" value="Adenylation_kDNA_ligase_like"/>
    <property type="match status" value="1"/>
</dbReference>
<dbReference type="InterPro" id="IPR050326">
    <property type="entry name" value="NAD_dep_DNA_ligaseB"/>
</dbReference>
<dbReference type="GO" id="GO:0006281">
    <property type="term" value="P:DNA repair"/>
    <property type="evidence" value="ECO:0007669"/>
    <property type="project" value="UniProtKB-KW"/>
</dbReference>
<dbReference type="GO" id="GO:0044423">
    <property type="term" value="C:virion component"/>
    <property type="evidence" value="ECO:0007669"/>
    <property type="project" value="UniProtKB-KW"/>
</dbReference>
<dbReference type="Proteomes" id="UP001056883">
    <property type="component" value="Segment"/>
</dbReference>
<evidence type="ECO:0000256" key="1">
    <source>
        <dbReference type="ARBA" id="ARBA00004328"/>
    </source>
</evidence>
<evidence type="ECO:0000256" key="7">
    <source>
        <dbReference type="ARBA" id="ARBA00022844"/>
    </source>
</evidence>
<accession>A0A9E7MTU4</accession>
<dbReference type="GO" id="GO:0005524">
    <property type="term" value="F:ATP binding"/>
    <property type="evidence" value="ECO:0007669"/>
    <property type="project" value="InterPro"/>
</dbReference>
<evidence type="ECO:0000313" key="13">
    <source>
        <dbReference type="Proteomes" id="UP001056883"/>
    </source>
</evidence>
<dbReference type="Gene3D" id="3.30.1490.70">
    <property type="match status" value="1"/>
</dbReference>
<evidence type="ECO:0000256" key="8">
    <source>
        <dbReference type="ARBA" id="ARBA00023204"/>
    </source>
</evidence>
<organism evidence="12 13">
    <name type="scientific">Luteibacter phage vB_LflM-Pluto</name>
    <dbReference type="NCBI Taxonomy" id="2948611"/>
    <lineage>
        <taxon>Viruses</taxon>
        <taxon>Duplodnaviria</taxon>
        <taxon>Heunggongvirae</taxon>
        <taxon>Uroviricota</taxon>
        <taxon>Caudoviricetes</taxon>
        <taxon>Lindbergviridae</taxon>
        <taxon>Plutovirus</taxon>
        <taxon>Plutovirus pluto</taxon>
    </lineage>
</organism>
<evidence type="ECO:0000256" key="10">
    <source>
        <dbReference type="ARBA" id="ARBA00046002"/>
    </source>
</evidence>
<dbReference type="PANTHER" id="PTHR47810">
    <property type="entry name" value="DNA LIGASE"/>
    <property type="match status" value="1"/>
</dbReference>
<dbReference type="PANTHER" id="PTHR47810:SF5">
    <property type="entry name" value="LIGASE, PUTATIVE-RELATED"/>
    <property type="match status" value="1"/>
</dbReference>
<gene>
    <name evidence="12" type="ORF">PLUTO_00930</name>
</gene>
<evidence type="ECO:0000256" key="4">
    <source>
        <dbReference type="ARBA" id="ARBA00022598"/>
    </source>
</evidence>
<dbReference type="Pfam" id="PF01068">
    <property type="entry name" value="DNA_ligase_A_M"/>
    <property type="match status" value="1"/>
</dbReference>
<evidence type="ECO:0000256" key="3">
    <source>
        <dbReference type="ARBA" id="ARBA00013308"/>
    </source>
</evidence>
<evidence type="ECO:0000256" key="6">
    <source>
        <dbReference type="ARBA" id="ARBA00022763"/>
    </source>
</evidence>
<dbReference type="Gene3D" id="3.30.470.30">
    <property type="entry name" value="DNA ligase/mRNA capping enzyme"/>
    <property type="match status" value="1"/>
</dbReference>
<dbReference type="SUPFAM" id="SSF56091">
    <property type="entry name" value="DNA ligase/mRNA capping enzyme, catalytic domain"/>
    <property type="match status" value="1"/>
</dbReference>
<keyword evidence="13" id="KW-1185">Reference proteome</keyword>
<dbReference type="EMBL" id="ON529861">
    <property type="protein sequence ID" value="USN16409.1"/>
    <property type="molecule type" value="Genomic_DNA"/>
</dbReference>
<evidence type="ECO:0000256" key="9">
    <source>
        <dbReference type="ARBA" id="ARBA00032896"/>
    </source>
</evidence>
<keyword evidence="5" id="KW-0235">DNA replication</keyword>
<dbReference type="SUPFAM" id="SSF50249">
    <property type="entry name" value="Nucleic acid-binding proteins"/>
    <property type="match status" value="1"/>
</dbReference>
<sequence>MIFRSPMLAKDYDPAKLAFPLLGSPKIDGIRCVVDRDDAGLPVAYSRSGKPIRNAFVQKHLAREEYVGLDGELVVGPFNAPDVYNVTSSGIMSSDGEPDFTFHVFDFRADGSYTERTAGLLGIISTANRLYPAHRLRLLTQAPILGPEELEAFEADCLENGFEGIMIRRANAPYKYGRSSTKDGALLKVKRFKYDEEATIVDVEELMHNENEAFTNELGRTKRSTAKEGRVGSGMVGAFICSSPNYTDTFRVSAGSLSHKEKERLWNERDGLRGLIIRFKHLPHGAKDRPRHGLFEGFRHLDDLS</sequence>
<evidence type="ECO:0000256" key="2">
    <source>
        <dbReference type="ARBA" id="ARBA00007572"/>
    </source>
</evidence>
<keyword evidence="4 12" id="KW-0436">Ligase</keyword>
<dbReference type="GO" id="GO:0006260">
    <property type="term" value="P:DNA replication"/>
    <property type="evidence" value="ECO:0007669"/>
    <property type="project" value="UniProtKB-KW"/>
</dbReference>
<keyword evidence="8" id="KW-0234">DNA repair</keyword>
<feature type="domain" description="ATP-dependent DNA ligase family profile" evidence="11">
    <location>
        <begin position="6"/>
        <end position="190"/>
    </location>
</feature>
<dbReference type="GO" id="GO:0006310">
    <property type="term" value="P:DNA recombination"/>
    <property type="evidence" value="ECO:0007669"/>
    <property type="project" value="InterPro"/>
</dbReference>
<evidence type="ECO:0000313" key="12">
    <source>
        <dbReference type="EMBL" id="USN16409.1"/>
    </source>
</evidence>
<protein>
    <recommendedName>
        <fullName evidence="3">DNA ligase</fullName>
    </recommendedName>
    <alternativeName>
        <fullName evidence="9">Polydeoxyribonucleotide synthase [ATP]</fullName>
    </alternativeName>
</protein>
<comment type="similarity">
    <text evidence="2">Belongs to the ATP-dependent DNA ligase family.</text>
</comment>
<reference evidence="12" key="1">
    <citation type="submission" date="2022-05" db="EMBL/GenBank/DDBJ databases">
        <authorList>
            <person name="Friedrich I."/>
            <person name="Poehlein A."/>
            <person name="Schneider D."/>
            <person name="Hertel R."/>
            <person name="Daniel R."/>
        </authorList>
    </citation>
    <scope>NUCLEOTIDE SEQUENCE</scope>
</reference>
<evidence type="ECO:0000256" key="5">
    <source>
        <dbReference type="ARBA" id="ARBA00022705"/>
    </source>
</evidence>
<dbReference type="PROSITE" id="PS00333">
    <property type="entry name" value="DNA_LIGASE_A2"/>
    <property type="match status" value="1"/>
</dbReference>
<dbReference type="GO" id="GO:0003910">
    <property type="term" value="F:DNA ligase (ATP) activity"/>
    <property type="evidence" value="ECO:0007669"/>
    <property type="project" value="InterPro"/>
</dbReference>
<dbReference type="InterPro" id="IPR016059">
    <property type="entry name" value="DNA_ligase_ATP-dep_CS"/>
</dbReference>
<comment type="subcellular location">
    <subcellularLocation>
        <location evidence="1">Virion</location>
    </subcellularLocation>
</comment>
<dbReference type="Gene3D" id="2.40.50.140">
    <property type="entry name" value="Nucleic acid-binding proteins"/>
    <property type="match status" value="1"/>
</dbReference>